<dbReference type="AlphaFoldDB" id="A0A177B1D9"/>
<dbReference type="OrthoDB" id="125856at2759"/>
<evidence type="ECO:0000256" key="4">
    <source>
        <dbReference type="ARBA" id="ARBA00022483"/>
    </source>
</evidence>
<protein>
    <recommendedName>
        <fullName evidence="2">Exocyst complex component 5</fullName>
    </recommendedName>
    <alternativeName>
        <fullName evidence="6">Exocyst complex component Sec10</fullName>
    </alternativeName>
</protein>
<dbReference type="GO" id="GO:0006893">
    <property type="term" value="P:Golgi to plasma membrane transport"/>
    <property type="evidence" value="ECO:0007669"/>
    <property type="project" value="TreeGrafter"/>
</dbReference>
<dbReference type="InterPro" id="IPR009976">
    <property type="entry name" value="Sec10-like"/>
</dbReference>
<evidence type="ECO:0000256" key="2">
    <source>
        <dbReference type="ARBA" id="ARBA00017524"/>
    </source>
</evidence>
<evidence type="ECO:0000256" key="6">
    <source>
        <dbReference type="ARBA" id="ARBA00031471"/>
    </source>
</evidence>
<dbReference type="PANTHER" id="PTHR12100">
    <property type="entry name" value="SEC10"/>
    <property type="match status" value="1"/>
</dbReference>
<evidence type="ECO:0000256" key="1">
    <source>
        <dbReference type="ARBA" id="ARBA00006572"/>
    </source>
</evidence>
<comment type="similarity">
    <text evidence="1">Belongs to the SEC10 family.</text>
</comment>
<evidence type="ECO:0000259" key="8">
    <source>
        <dbReference type="Pfam" id="PF20667"/>
    </source>
</evidence>
<evidence type="ECO:0000256" key="3">
    <source>
        <dbReference type="ARBA" id="ARBA00022448"/>
    </source>
</evidence>
<dbReference type="Proteomes" id="UP000078046">
    <property type="component" value="Unassembled WGS sequence"/>
</dbReference>
<dbReference type="InterPro" id="IPR048625">
    <property type="entry name" value="Sec10_N"/>
</dbReference>
<reference evidence="9 10" key="1">
    <citation type="submission" date="2016-04" db="EMBL/GenBank/DDBJ databases">
        <title>The genome of Intoshia linei affirms orthonectids as highly simplified spiralians.</title>
        <authorList>
            <person name="Mikhailov K.V."/>
            <person name="Slusarev G.S."/>
            <person name="Nikitin M.A."/>
            <person name="Logacheva M.D."/>
            <person name="Penin A."/>
            <person name="Aleoshin V."/>
            <person name="Panchin Y.V."/>
        </authorList>
    </citation>
    <scope>NUCLEOTIDE SEQUENCE [LARGE SCALE GENOMIC DNA]</scope>
    <source>
        <strain evidence="9">Intl2013</strain>
        <tissue evidence="9">Whole animal</tissue>
    </source>
</reference>
<evidence type="ECO:0000259" key="7">
    <source>
        <dbReference type="Pfam" id="PF07393"/>
    </source>
</evidence>
<keyword evidence="10" id="KW-1185">Reference proteome</keyword>
<gene>
    <name evidence="9" type="ORF">A3Q56_04787</name>
</gene>
<sequence length="707" mass="81971">MQNDEILLSSFKGKFHASRFINKLLKLQVVDRNNGAIGNARINTKSEFTFEPINLLTTFRTSIEKIENLQSDLNQNIMTLSMDIKNLKTNFFHTITSIKRKNDMSNSTFLPLDERVCSITSNFVNLGEELNFYNKPRTKIILTLKALHAFDNIMKNSLEAVAYLKNCHNRDNLIESAEIIIQLNQISQDSHLRSQLFMSEKYKTIESELTTAFKDYLFTNQHEILLKYSNLLIQFKGNNKMYELFAQECLKKSQLQGKDQFSSILDTCESGYKLAKLLFKKYDDSLELLIKFLFNNIQIMLDQCVTNENDLEKKLKNLHRLFKESIKIGETIKTYLTKKPNLISNLIHSIFGEMLKIYSNQEMDFIRREVSKMLMEYYDTVNHRRDISFQNKKGVQSMLRSNLRRRSSNQMLVSVDVVVGIINLVKPAMTRSNDILIYGSVQHYEQVSKILKFLIISIGDEHILYALESVVGYIPASFPIKNCNVSDLEFFRTVQNVIEVYSLYDNNMKAAFLPNIKEGIGSKCVSEVIEYNEDFISRMEFLINEGLGLFIKSSVKTIRNILYSFQKKSDFIISEKDHVNIECTKTSSQVFNFFHQVVSLLRENFDGQNIYEIYTEFGRAFHAIIFEHICQFKYTVSGGLVLLCDVDKYKECISGFSCELVTDLFDSLKNLCYLLIAETKNIKQVCQENRLAIIDATIIETIIQLRI</sequence>
<dbReference type="PANTHER" id="PTHR12100:SF0">
    <property type="entry name" value="EXOCYST COMPLEX COMPONENT 5"/>
    <property type="match status" value="1"/>
</dbReference>
<evidence type="ECO:0000313" key="9">
    <source>
        <dbReference type="EMBL" id="OAF67453.1"/>
    </source>
</evidence>
<keyword evidence="5" id="KW-0175">Coiled coil</keyword>
<feature type="domain" description="Exocyst complex component Sec10-like alpha-helical bundle" evidence="7">
    <location>
        <begin position="217"/>
        <end position="706"/>
    </location>
</feature>
<feature type="domain" description="Exocyst complex component Sec10 N-terminal" evidence="8">
    <location>
        <begin position="54"/>
        <end position="159"/>
    </location>
</feature>
<keyword evidence="4" id="KW-0268">Exocytosis</keyword>
<comment type="caution">
    <text evidence="9">The sequence shown here is derived from an EMBL/GenBank/DDBJ whole genome shotgun (WGS) entry which is preliminary data.</text>
</comment>
<keyword evidence="3" id="KW-0813">Transport</keyword>
<proteinExistence type="inferred from homology"/>
<evidence type="ECO:0000313" key="10">
    <source>
        <dbReference type="Proteomes" id="UP000078046"/>
    </source>
</evidence>
<dbReference type="InterPro" id="IPR048627">
    <property type="entry name" value="Sec10_HB"/>
</dbReference>
<organism evidence="9 10">
    <name type="scientific">Intoshia linei</name>
    <dbReference type="NCBI Taxonomy" id="1819745"/>
    <lineage>
        <taxon>Eukaryota</taxon>
        <taxon>Metazoa</taxon>
        <taxon>Spiralia</taxon>
        <taxon>Lophotrochozoa</taxon>
        <taxon>Mesozoa</taxon>
        <taxon>Orthonectida</taxon>
        <taxon>Rhopaluridae</taxon>
        <taxon>Intoshia</taxon>
    </lineage>
</organism>
<dbReference type="GO" id="GO:0006887">
    <property type="term" value="P:exocytosis"/>
    <property type="evidence" value="ECO:0007669"/>
    <property type="project" value="UniProtKB-KW"/>
</dbReference>
<evidence type="ECO:0000256" key="5">
    <source>
        <dbReference type="ARBA" id="ARBA00023054"/>
    </source>
</evidence>
<name>A0A177B1D9_9BILA</name>
<dbReference type="Pfam" id="PF07393">
    <property type="entry name" value="Sec10_HB"/>
    <property type="match status" value="1"/>
</dbReference>
<dbReference type="GO" id="GO:0000145">
    <property type="term" value="C:exocyst"/>
    <property type="evidence" value="ECO:0007669"/>
    <property type="project" value="TreeGrafter"/>
</dbReference>
<dbReference type="EMBL" id="LWCA01000656">
    <property type="protein sequence ID" value="OAF67453.1"/>
    <property type="molecule type" value="Genomic_DNA"/>
</dbReference>
<dbReference type="Pfam" id="PF20667">
    <property type="entry name" value="Sec10_N"/>
    <property type="match status" value="1"/>
</dbReference>
<accession>A0A177B1D9</accession>